<gene>
    <name evidence="1" type="ORF">AALO17_21780</name>
</gene>
<proteinExistence type="predicted"/>
<organism evidence="1 2">
    <name type="scientific">Faecalibaculum rodentium</name>
    <dbReference type="NCBI Taxonomy" id="1702221"/>
    <lineage>
        <taxon>Bacteria</taxon>
        <taxon>Bacillati</taxon>
        <taxon>Bacillota</taxon>
        <taxon>Erysipelotrichia</taxon>
        <taxon>Erysipelotrichales</taxon>
        <taxon>Erysipelotrichaceae</taxon>
        <taxon>Faecalibaculum</taxon>
    </lineage>
</organism>
<protein>
    <submittedName>
        <fullName evidence="1">Uncharacterized protein</fullName>
    </submittedName>
</protein>
<dbReference type="Proteomes" id="UP000069771">
    <property type="component" value="Chromosome"/>
</dbReference>
<dbReference type="AlphaFoldDB" id="A0A140DXD5"/>
<sequence length="46" mass="5315">MFIFLIYNSLGKKTGHDWSRSFSCILNGPGLKILSVNRRNRRGTFL</sequence>
<dbReference type="EMBL" id="CP011391">
    <property type="protein sequence ID" value="AMK55312.1"/>
    <property type="molecule type" value="Genomic_DNA"/>
</dbReference>
<dbReference type="STRING" id="1702221.AALO17_21780"/>
<accession>A0A140DXD5</accession>
<reference evidence="1 2" key="1">
    <citation type="journal article" date="2016" name="Gut Pathog.">
        <title>Whole genome sequencing of "Faecalibaculum rodentium" ALO17, isolated from C57BL/6J laboratory mouse feces.</title>
        <authorList>
            <person name="Lim S."/>
            <person name="Chang D.H."/>
            <person name="Ahn S."/>
            <person name="Kim B.C."/>
        </authorList>
    </citation>
    <scope>NUCLEOTIDE SEQUENCE [LARGE SCALE GENOMIC DNA]</scope>
    <source>
        <strain evidence="1 2">Alo17</strain>
    </source>
</reference>
<evidence type="ECO:0000313" key="1">
    <source>
        <dbReference type="EMBL" id="AMK55312.1"/>
    </source>
</evidence>
<dbReference type="KEGG" id="fro:AALO17_21780"/>
<evidence type="ECO:0000313" key="2">
    <source>
        <dbReference type="Proteomes" id="UP000069771"/>
    </source>
</evidence>
<keyword evidence="2" id="KW-1185">Reference proteome</keyword>
<name>A0A140DXD5_9FIRM</name>